<dbReference type="PROSITE" id="PS50198">
    <property type="entry name" value="PPIC_PPIASE_2"/>
    <property type="match status" value="1"/>
</dbReference>
<feature type="domain" description="PpiC" evidence="12">
    <location>
        <begin position="247"/>
        <end position="350"/>
    </location>
</feature>
<dbReference type="GO" id="GO:0005886">
    <property type="term" value="C:plasma membrane"/>
    <property type="evidence" value="ECO:0007669"/>
    <property type="project" value="UniProtKB-SubCell"/>
</dbReference>
<proteinExistence type="inferred from homology"/>
<evidence type="ECO:0000313" key="13">
    <source>
        <dbReference type="EMBL" id="ALP53526.1"/>
    </source>
</evidence>
<dbReference type="SUPFAM" id="SSF109998">
    <property type="entry name" value="Triger factor/SurA peptide-binding domain-like"/>
    <property type="match status" value="1"/>
</dbReference>
<dbReference type="Proteomes" id="UP000055136">
    <property type="component" value="Chromosome"/>
</dbReference>
<evidence type="ECO:0000256" key="4">
    <source>
        <dbReference type="ARBA" id="ARBA00022692"/>
    </source>
</evidence>
<keyword evidence="3" id="KW-0997">Cell inner membrane</keyword>
<keyword evidence="14" id="KW-1185">Reference proteome</keyword>
<name>A0A0S2TEC8_9GAMM</name>
<evidence type="ECO:0000259" key="12">
    <source>
        <dbReference type="PROSITE" id="PS50198"/>
    </source>
</evidence>
<comment type="subcellular location">
    <subcellularLocation>
        <location evidence="1">Cell inner membrane</location>
        <topology evidence="1">Single-pass type II membrane protein</topology>
        <orientation evidence="1">Periplasmic side</orientation>
    </subcellularLocation>
</comment>
<dbReference type="PANTHER" id="PTHR47529:SF1">
    <property type="entry name" value="PERIPLASMIC CHAPERONE PPID"/>
    <property type="match status" value="1"/>
</dbReference>
<dbReference type="GO" id="GO:0003755">
    <property type="term" value="F:peptidyl-prolyl cis-trans isomerase activity"/>
    <property type="evidence" value="ECO:0007669"/>
    <property type="project" value="UniProtKB-KW"/>
</dbReference>
<sequence length="619" mass="69771">MLIIGLSTVAWDAYFSPDPEVPVANVNGEKITLEEFQRAYQQQRARLQNMLGGADISQFIPDEDEFKRNVLKRLEEERLILQAALDAGYRVSDALLAQQIRNLDAFQSNGEFDPALYQQWLNQNFMSAGTFEDMLRRDVIMQQYRLAVAATSWSTEQENKRLIGLQEQQRDMGYIRIPAADYLEQVSVSEQDAKAYYDEHSIRYATPEKLSIKYLELSIADLTRHVDVDEGKLRELYQERQLEFGVPEERRTRHILIEVPGDAAESELEAARQEAQSLYQQVQAGESFEQLAREHSDDIGSANDGGDLGYMARDTMMDPALADAAFSLAEGEVSEPVRSGYGFHLIKVEDIKSGQSKSFAEVRAQLEQDYRRRQAEDMFFEQGEILANLTFENPDTLEIAADELELEIKQTPLFSREQGAGIASNPDVRATAFSDEVLAQGLNSQVLELNGDRVVVLRVDEHQESSIRPFEEVKQQIITQLRQQRARAMAEAAGQEILDTLAQAGEIQALAEQRELNWNHPEPIKRDVQGMDAKLVRHAFQMPSPDSAAPVYDGLAMSNGDYAVIALFEVSDGDVTAADENLIDTIAAERERYYGAAELMGAMSDMRQSADIKEYPENL</sequence>
<evidence type="ECO:0000256" key="1">
    <source>
        <dbReference type="ARBA" id="ARBA00004382"/>
    </source>
</evidence>
<dbReference type="KEGG" id="tee:Tel_10435"/>
<dbReference type="SUPFAM" id="SSF54534">
    <property type="entry name" value="FKBP-like"/>
    <property type="match status" value="1"/>
</dbReference>
<keyword evidence="11" id="KW-0413">Isomerase</keyword>
<dbReference type="Gene3D" id="3.10.50.40">
    <property type="match status" value="1"/>
</dbReference>
<dbReference type="InterPro" id="IPR046357">
    <property type="entry name" value="PPIase_dom_sf"/>
</dbReference>
<protein>
    <recommendedName>
        <fullName evidence="9">Periplasmic chaperone PpiD</fullName>
    </recommendedName>
    <alternativeName>
        <fullName evidence="10">Periplasmic folding chaperone</fullName>
    </alternativeName>
</protein>
<gene>
    <name evidence="13" type="ORF">Tel_10435</name>
</gene>
<keyword evidence="5" id="KW-1133">Transmembrane helix</keyword>
<evidence type="ECO:0000256" key="10">
    <source>
        <dbReference type="ARBA" id="ARBA00042775"/>
    </source>
</evidence>
<dbReference type="AlphaFoldDB" id="A0A0S2TEC8"/>
<evidence type="ECO:0000256" key="3">
    <source>
        <dbReference type="ARBA" id="ARBA00022519"/>
    </source>
</evidence>
<evidence type="ECO:0000256" key="5">
    <source>
        <dbReference type="ARBA" id="ARBA00022989"/>
    </source>
</evidence>
<dbReference type="PANTHER" id="PTHR47529">
    <property type="entry name" value="PEPTIDYL-PROLYL CIS-TRANS ISOMERASE D"/>
    <property type="match status" value="1"/>
</dbReference>
<keyword evidence="6" id="KW-0472">Membrane</keyword>
<dbReference type="InterPro" id="IPR027304">
    <property type="entry name" value="Trigger_fact/SurA_dom_sf"/>
</dbReference>
<keyword evidence="11" id="KW-0697">Rotamase</keyword>
<accession>A0A0S2TEC8</accession>
<reference evidence="13" key="1">
    <citation type="submission" date="2015-10" db="EMBL/GenBank/DDBJ databases">
        <title>Description of Candidatus Tenderia electrophaga gen. nov, sp. nov., an Uncultivated Electroautotroph from a Biocathode Enrichment.</title>
        <authorList>
            <person name="Eddie B.J."/>
            <person name="Malanoski A.P."/>
            <person name="Wang Z."/>
            <person name="Hall R.J."/>
            <person name="Oh S.D."/>
            <person name="Heiner C."/>
            <person name="Lin B."/>
            <person name="Strycharz-Glaven S.M."/>
        </authorList>
    </citation>
    <scope>NUCLEOTIDE SEQUENCE [LARGE SCALE GENOMIC DNA]</scope>
    <source>
        <strain evidence="13">NRL1</strain>
    </source>
</reference>
<evidence type="ECO:0000256" key="6">
    <source>
        <dbReference type="ARBA" id="ARBA00023136"/>
    </source>
</evidence>
<evidence type="ECO:0000313" key="14">
    <source>
        <dbReference type="Proteomes" id="UP000055136"/>
    </source>
</evidence>
<keyword evidence="4" id="KW-0812">Transmembrane</keyword>
<dbReference type="PROSITE" id="PS01096">
    <property type="entry name" value="PPIC_PPIASE_1"/>
    <property type="match status" value="1"/>
</dbReference>
<dbReference type="EMBL" id="CP013099">
    <property type="protein sequence ID" value="ALP53526.1"/>
    <property type="molecule type" value="Genomic_DNA"/>
</dbReference>
<evidence type="ECO:0000256" key="11">
    <source>
        <dbReference type="PROSITE-ProRule" id="PRU00278"/>
    </source>
</evidence>
<dbReference type="InterPro" id="IPR023058">
    <property type="entry name" value="PPIase_PpiC_CS"/>
</dbReference>
<dbReference type="STRING" id="1748243.Tel_10435"/>
<dbReference type="Gene3D" id="1.10.4030.10">
    <property type="entry name" value="Porin chaperone SurA, peptide-binding domain"/>
    <property type="match status" value="1"/>
</dbReference>
<evidence type="ECO:0000256" key="9">
    <source>
        <dbReference type="ARBA" id="ARBA00040743"/>
    </source>
</evidence>
<evidence type="ECO:0000256" key="7">
    <source>
        <dbReference type="ARBA" id="ARBA00023186"/>
    </source>
</evidence>
<dbReference type="InterPro" id="IPR000297">
    <property type="entry name" value="PPIase_PpiC"/>
</dbReference>
<dbReference type="Pfam" id="PF13624">
    <property type="entry name" value="SurA_N_3"/>
    <property type="match status" value="1"/>
</dbReference>
<comment type="similarity">
    <text evidence="8">Belongs to the PpiD chaperone family.</text>
</comment>
<keyword evidence="2" id="KW-1003">Cell membrane</keyword>
<evidence type="ECO:0000256" key="2">
    <source>
        <dbReference type="ARBA" id="ARBA00022475"/>
    </source>
</evidence>
<keyword evidence="7" id="KW-0143">Chaperone</keyword>
<dbReference type="Pfam" id="PF00639">
    <property type="entry name" value="Rotamase"/>
    <property type="match status" value="1"/>
</dbReference>
<evidence type="ECO:0000256" key="8">
    <source>
        <dbReference type="ARBA" id="ARBA00038408"/>
    </source>
</evidence>
<organism evidence="13 14">
    <name type="scientific">Candidatus Tenderia electrophaga</name>
    <dbReference type="NCBI Taxonomy" id="1748243"/>
    <lineage>
        <taxon>Bacteria</taxon>
        <taxon>Pseudomonadati</taxon>
        <taxon>Pseudomonadota</taxon>
        <taxon>Gammaproteobacteria</taxon>
        <taxon>Candidatus Tenderiales</taxon>
        <taxon>Candidatus Tenderiaceae</taxon>
        <taxon>Candidatus Tenderia</taxon>
    </lineage>
</organism>
<dbReference type="InterPro" id="IPR052029">
    <property type="entry name" value="PpiD_chaperone"/>
</dbReference>